<dbReference type="GO" id="GO:0000785">
    <property type="term" value="C:chromatin"/>
    <property type="evidence" value="ECO:0007669"/>
    <property type="project" value="UniProtKB-ARBA"/>
</dbReference>
<dbReference type="Pfam" id="PF03366">
    <property type="entry name" value="YEATS"/>
    <property type="match status" value="1"/>
</dbReference>
<feature type="domain" description="YEATS" evidence="4">
    <location>
        <begin position="1"/>
        <end position="137"/>
    </location>
</feature>
<dbReference type="InterPro" id="IPR016665">
    <property type="entry name" value="Sas5/TAF14"/>
</dbReference>
<dbReference type="CDD" id="cd16905">
    <property type="entry name" value="YEATS_Taf14_like"/>
    <property type="match status" value="1"/>
</dbReference>
<name>A0A397GJY9_9GLOM</name>
<dbReference type="Proteomes" id="UP000266861">
    <property type="component" value="Unassembled WGS sequence"/>
</dbReference>
<dbReference type="Pfam" id="PF17035">
    <property type="entry name" value="BET"/>
    <property type="match status" value="1"/>
</dbReference>
<sequence length="273" mass="31765">MSEKVYVEKVISVVTDQEVAKNLKTTNGLPMRKWKVSLYAIDDETSEKGPLNFVDRVEYHLHHTFENPERVIKKPPFTLSEKGWGEFDMKIILHFTDKSIQPWTIEHDLNFKKSHYEVTHRLFFEPKPPFRKMISQEISLESSLSPKTKSGRPKRIKSSSSVSSKRQKTELSFTPTYDSLDSTSPSCSNETMNGKQKFQVDYNKLAKNLYELEGEDILEVIHLVNEHRTSEMYINEEVEGEFHLDLHTLGDKLLKVLWDFTESRLSGLHSIEN</sequence>
<dbReference type="InterPro" id="IPR027353">
    <property type="entry name" value="NET_dom"/>
</dbReference>
<evidence type="ECO:0000256" key="2">
    <source>
        <dbReference type="PROSITE-ProRule" id="PRU00376"/>
    </source>
</evidence>
<gene>
    <name evidence="5" type="ORF">Glove_481g79</name>
</gene>
<keyword evidence="1 2" id="KW-0539">Nucleus</keyword>
<evidence type="ECO:0000313" key="5">
    <source>
        <dbReference type="EMBL" id="RHZ51291.1"/>
    </source>
</evidence>
<comment type="subcellular location">
    <subcellularLocation>
        <location evidence="2">Nucleus</location>
    </subcellularLocation>
</comment>
<evidence type="ECO:0000313" key="6">
    <source>
        <dbReference type="Proteomes" id="UP000266861"/>
    </source>
</evidence>
<dbReference type="PANTHER" id="PTHR23195">
    <property type="entry name" value="YEATS DOMAIN"/>
    <property type="match status" value="1"/>
</dbReference>
<dbReference type="EMBL" id="PQFF01000420">
    <property type="protein sequence ID" value="RHZ51291.1"/>
    <property type="molecule type" value="Genomic_DNA"/>
</dbReference>
<comment type="caution">
    <text evidence="5">The sequence shown here is derived from an EMBL/GenBank/DDBJ whole genome shotgun (WGS) entry which is preliminary data.</text>
</comment>
<organism evidence="5 6">
    <name type="scientific">Diversispora epigaea</name>
    <dbReference type="NCBI Taxonomy" id="1348612"/>
    <lineage>
        <taxon>Eukaryota</taxon>
        <taxon>Fungi</taxon>
        <taxon>Fungi incertae sedis</taxon>
        <taxon>Mucoromycota</taxon>
        <taxon>Glomeromycotina</taxon>
        <taxon>Glomeromycetes</taxon>
        <taxon>Diversisporales</taxon>
        <taxon>Diversisporaceae</taxon>
        <taxon>Diversispora</taxon>
    </lineage>
</organism>
<dbReference type="PIRSF" id="PIRSF016551">
    <property type="entry name" value="SAS5/TFIID_14"/>
    <property type="match status" value="1"/>
</dbReference>
<keyword evidence="6" id="KW-1185">Reference proteome</keyword>
<dbReference type="Gene3D" id="2.60.40.1970">
    <property type="entry name" value="YEATS domain"/>
    <property type="match status" value="1"/>
</dbReference>
<reference evidence="5 6" key="1">
    <citation type="submission" date="2018-08" db="EMBL/GenBank/DDBJ databases">
        <title>Genome and evolution of the arbuscular mycorrhizal fungus Diversispora epigaea (formerly Glomus versiforme) and its bacterial endosymbionts.</title>
        <authorList>
            <person name="Sun X."/>
            <person name="Fei Z."/>
            <person name="Harrison M."/>
        </authorList>
    </citation>
    <scope>NUCLEOTIDE SEQUENCE [LARGE SCALE GENOMIC DNA]</scope>
    <source>
        <strain evidence="5 6">IT104</strain>
    </source>
</reference>
<dbReference type="PROSITE" id="PS51037">
    <property type="entry name" value="YEATS"/>
    <property type="match status" value="1"/>
</dbReference>
<dbReference type="AlphaFoldDB" id="A0A397GJY9"/>
<dbReference type="STRING" id="1348612.A0A397GJY9"/>
<dbReference type="InterPro" id="IPR005033">
    <property type="entry name" value="YEATS"/>
</dbReference>
<accession>A0A397GJY9</accession>
<dbReference type="InterPro" id="IPR038704">
    <property type="entry name" value="YEAST_sf"/>
</dbReference>
<evidence type="ECO:0000256" key="1">
    <source>
        <dbReference type="ARBA" id="ARBA00023242"/>
    </source>
</evidence>
<feature type="region of interest" description="Disordered" evidence="3">
    <location>
        <begin position="141"/>
        <end position="176"/>
    </location>
</feature>
<dbReference type="OrthoDB" id="1741717at2759"/>
<dbReference type="GO" id="GO:0006355">
    <property type="term" value="P:regulation of DNA-templated transcription"/>
    <property type="evidence" value="ECO:0007669"/>
    <property type="project" value="InterPro"/>
</dbReference>
<dbReference type="GO" id="GO:0005634">
    <property type="term" value="C:nucleus"/>
    <property type="evidence" value="ECO:0007669"/>
    <property type="project" value="UniProtKB-SubCell"/>
</dbReference>
<protein>
    <recommendedName>
        <fullName evidence="4">YEATS domain-containing protein</fullName>
    </recommendedName>
</protein>
<proteinExistence type="predicted"/>
<dbReference type="InterPro" id="IPR055129">
    <property type="entry name" value="YEATS_dom"/>
</dbReference>
<evidence type="ECO:0000256" key="3">
    <source>
        <dbReference type="SAM" id="MobiDB-lite"/>
    </source>
</evidence>
<evidence type="ECO:0000259" key="4">
    <source>
        <dbReference type="PROSITE" id="PS51037"/>
    </source>
</evidence>